<dbReference type="Gene3D" id="3.50.50.60">
    <property type="entry name" value="FAD/NAD(P)-binding domain"/>
    <property type="match status" value="1"/>
</dbReference>
<evidence type="ECO:0000256" key="3">
    <source>
        <dbReference type="ARBA" id="ARBA00022827"/>
    </source>
</evidence>
<evidence type="ECO:0000256" key="2">
    <source>
        <dbReference type="ARBA" id="ARBA00022630"/>
    </source>
</evidence>
<dbReference type="Gene3D" id="3.30.70.2450">
    <property type="match status" value="1"/>
</dbReference>
<organism evidence="5 6">
    <name type="scientific">Cymbomonas tetramitiformis</name>
    <dbReference type="NCBI Taxonomy" id="36881"/>
    <lineage>
        <taxon>Eukaryota</taxon>
        <taxon>Viridiplantae</taxon>
        <taxon>Chlorophyta</taxon>
        <taxon>Pyramimonadophyceae</taxon>
        <taxon>Pyramimonadales</taxon>
        <taxon>Pyramimonadaceae</taxon>
        <taxon>Cymbomonas</taxon>
    </lineage>
</organism>
<dbReference type="GO" id="GO:0071949">
    <property type="term" value="F:FAD binding"/>
    <property type="evidence" value="ECO:0007669"/>
    <property type="project" value="InterPro"/>
</dbReference>
<dbReference type="Proteomes" id="UP001190700">
    <property type="component" value="Unassembled WGS sequence"/>
</dbReference>
<dbReference type="GO" id="GO:0016709">
    <property type="term" value="F:oxidoreductase activity, acting on paired donors, with incorporation or reduction of molecular oxygen, NAD(P)H as one donor, and incorporation of one atom of oxygen"/>
    <property type="evidence" value="ECO:0007669"/>
    <property type="project" value="UniProtKB-ARBA"/>
</dbReference>
<dbReference type="PANTHER" id="PTHR43004">
    <property type="entry name" value="TRK SYSTEM POTASSIUM UPTAKE PROTEIN"/>
    <property type="match status" value="1"/>
</dbReference>
<dbReference type="PRINTS" id="PR00420">
    <property type="entry name" value="RNGMNOXGNASE"/>
</dbReference>
<evidence type="ECO:0000313" key="6">
    <source>
        <dbReference type="Proteomes" id="UP001190700"/>
    </source>
</evidence>
<dbReference type="SUPFAM" id="SSF51905">
    <property type="entry name" value="FAD/NAD(P)-binding domain"/>
    <property type="match status" value="1"/>
</dbReference>
<accession>A0AAE0C272</accession>
<dbReference type="InterPro" id="IPR036188">
    <property type="entry name" value="FAD/NAD-bd_sf"/>
</dbReference>
<comment type="cofactor">
    <cofactor evidence="1">
        <name>FAD</name>
        <dbReference type="ChEBI" id="CHEBI:57692"/>
    </cofactor>
</comment>
<evidence type="ECO:0000256" key="1">
    <source>
        <dbReference type="ARBA" id="ARBA00001974"/>
    </source>
</evidence>
<keyword evidence="6" id="KW-1185">Reference proteome</keyword>
<keyword evidence="3" id="KW-0274">FAD</keyword>
<name>A0AAE0C272_9CHLO</name>
<protein>
    <recommendedName>
        <fullName evidence="4">FAD-binding domain-containing protein</fullName>
    </recommendedName>
</protein>
<sequence length="500" mass="55203">MPSLSSLGSNNSEGSYSLTQRTSSCVSATIFRVKYVVGADGTRSQVRDVMGAKMIGKGYPQVFHVTDVAIPEEEVQAKGFGNHQGHVFLAPRGELLLMFRIQDCMWRFFHCARDTATSQPSSEAESMREKFGRLLPTAEVMENAHFGEEACFQVSCKLADTFQRGRLFLVGDAAHTHSPAGGQGMNTGIQDALNLSWKIAAVLKGESSEQWLESYELERRPVAEWVLRTSDAAFYTVTGAGSGDADSVKSRMRSLLRWLVMAGIVLALRVLPSRMLPPPFILDCLYGLSIAYRSSGTVASADAPCPWWRTNRVRAGDRLPDLPCLALFPSNRHRFMKMSLLQIMHPFSTSHQIVLISWRMPQRAALQTAVDTFISCGVPSRVWLYVTTLPRAWPNEISAVQPHEPDLPVTLLTPDPAVSMVGGVLSLSALLQPTGATSKYAGWLMVRPDGYISAVHHDDAQQLWDPSEVTKMLHNLEGTYGMLKPTMQSISLRDDGESIR</sequence>
<keyword evidence="2" id="KW-0285">Flavoprotein</keyword>
<evidence type="ECO:0000313" key="5">
    <source>
        <dbReference type="EMBL" id="KAK3245967.1"/>
    </source>
</evidence>
<dbReference type="EMBL" id="LGRX02030223">
    <property type="protein sequence ID" value="KAK3245967.1"/>
    <property type="molecule type" value="Genomic_DNA"/>
</dbReference>
<dbReference type="InterPro" id="IPR002938">
    <property type="entry name" value="FAD-bd"/>
</dbReference>
<comment type="caution">
    <text evidence="5">The sequence shown here is derived from an EMBL/GenBank/DDBJ whole genome shotgun (WGS) entry which is preliminary data.</text>
</comment>
<gene>
    <name evidence="5" type="ORF">CYMTET_44485</name>
</gene>
<evidence type="ECO:0000259" key="4">
    <source>
        <dbReference type="Pfam" id="PF01494"/>
    </source>
</evidence>
<reference evidence="5 6" key="1">
    <citation type="journal article" date="2015" name="Genome Biol. Evol.">
        <title>Comparative Genomics of a Bacterivorous Green Alga Reveals Evolutionary Causalities and Consequences of Phago-Mixotrophic Mode of Nutrition.</title>
        <authorList>
            <person name="Burns J.A."/>
            <person name="Paasch A."/>
            <person name="Narechania A."/>
            <person name="Kim E."/>
        </authorList>
    </citation>
    <scope>NUCLEOTIDE SEQUENCE [LARGE SCALE GENOMIC DNA]</scope>
    <source>
        <strain evidence="5 6">PLY_AMNH</strain>
    </source>
</reference>
<feature type="domain" description="FAD-binding" evidence="4">
    <location>
        <begin position="31"/>
        <end position="229"/>
    </location>
</feature>
<dbReference type="AlphaFoldDB" id="A0AAE0C272"/>
<dbReference type="Pfam" id="PF01494">
    <property type="entry name" value="FAD_binding_3"/>
    <property type="match status" value="1"/>
</dbReference>
<dbReference type="InterPro" id="IPR050641">
    <property type="entry name" value="RIFMO-like"/>
</dbReference>
<proteinExistence type="predicted"/>
<dbReference type="PANTHER" id="PTHR43004:SF19">
    <property type="entry name" value="BINDING MONOOXYGENASE, PUTATIVE (JCVI)-RELATED"/>
    <property type="match status" value="1"/>
</dbReference>